<evidence type="ECO:0000313" key="2">
    <source>
        <dbReference type="EMBL" id="ABM03040.1"/>
    </source>
</evidence>
<dbReference type="OrthoDB" id="4608673at2"/>
<organism evidence="2 3">
    <name type="scientific">Psychromonas ingrahamii (strain DSM 17664 / CCUG 51855 / 37)</name>
    <dbReference type="NCBI Taxonomy" id="357804"/>
    <lineage>
        <taxon>Bacteria</taxon>
        <taxon>Pseudomonadati</taxon>
        <taxon>Pseudomonadota</taxon>
        <taxon>Gammaproteobacteria</taxon>
        <taxon>Alteromonadales</taxon>
        <taxon>Psychromonadaceae</taxon>
        <taxon>Psychromonas</taxon>
    </lineage>
</organism>
<dbReference type="KEGG" id="pin:Ping_1208"/>
<dbReference type="SUPFAM" id="SSF52096">
    <property type="entry name" value="ClpP/crotonase"/>
    <property type="match status" value="1"/>
</dbReference>
<dbReference type="CDD" id="cd06558">
    <property type="entry name" value="crotonase-like"/>
    <property type="match status" value="1"/>
</dbReference>
<dbReference type="STRING" id="357804.Ping_1208"/>
<protein>
    <submittedName>
        <fullName evidence="2">Enoyl-CoA hydratase/isomerase</fullName>
    </submittedName>
</protein>
<dbReference type="eggNOG" id="COG1024">
    <property type="taxonomic scope" value="Bacteria"/>
</dbReference>
<keyword evidence="2" id="KW-0413">Isomerase</keyword>
<dbReference type="GO" id="GO:0016853">
    <property type="term" value="F:isomerase activity"/>
    <property type="evidence" value="ECO:0007669"/>
    <property type="project" value="UniProtKB-KW"/>
</dbReference>
<dbReference type="PANTHER" id="PTHR43388:SF1">
    <property type="entry name" value="HYDROGENASE MATURATION FACTOR HOXX"/>
    <property type="match status" value="1"/>
</dbReference>
<evidence type="ECO:0000313" key="3">
    <source>
        <dbReference type="Proteomes" id="UP000000639"/>
    </source>
</evidence>
<dbReference type="RefSeq" id="WP_011769603.1">
    <property type="nucleotide sequence ID" value="NC_008709.1"/>
</dbReference>
<dbReference type="InterPro" id="IPR018376">
    <property type="entry name" value="Enoyl-CoA_hyd/isom_CS"/>
</dbReference>
<evidence type="ECO:0000256" key="1">
    <source>
        <dbReference type="RuleBase" id="RU003707"/>
    </source>
</evidence>
<gene>
    <name evidence="2" type="ordered locus">Ping_1208</name>
</gene>
<proteinExistence type="inferred from homology"/>
<dbReference type="AlphaFoldDB" id="A1SU75"/>
<accession>A1SU75</accession>
<dbReference type="PROSITE" id="PS00166">
    <property type="entry name" value="ENOYL_COA_HYDRATASE"/>
    <property type="match status" value="1"/>
</dbReference>
<dbReference type="HOGENOM" id="CLU_972775_0_0_6"/>
<dbReference type="InterPro" id="IPR001753">
    <property type="entry name" value="Enoyl-CoA_hydra/iso"/>
</dbReference>
<reference evidence="2 3" key="1">
    <citation type="submission" date="2007-01" db="EMBL/GenBank/DDBJ databases">
        <title>Complete sequence of Psychromonas ingrahamii 37.</title>
        <authorList>
            <consortium name="US DOE Joint Genome Institute"/>
            <person name="Copeland A."/>
            <person name="Lucas S."/>
            <person name="Lapidus A."/>
            <person name="Barry K."/>
            <person name="Detter J.C."/>
            <person name="Glavina del Rio T."/>
            <person name="Hammon N."/>
            <person name="Israni S."/>
            <person name="Dalin E."/>
            <person name="Tice H."/>
            <person name="Pitluck S."/>
            <person name="Thompson L.S."/>
            <person name="Brettin T."/>
            <person name="Bruce D."/>
            <person name="Han C."/>
            <person name="Tapia R."/>
            <person name="Schmutz J."/>
            <person name="Larimer F."/>
            <person name="Land M."/>
            <person name="Hauser L."/>
            <person name="Kyrpides N."/>
            <person name="Ivanova N."/>
            <person name="Staley J."/>
            <person name="Richardson P."/>
        </authorList>
    </citation>
    <scope>NUCLEOTIDE SEQUENCE [LARGE SCALE GENOMIC DNA]</scope>
    <source>
        <strain evidence="2 3">37</strain>
    </source>
</reference>
<dbReference type="InterPro" id="IPR047180">
    <property type="entry name" value="HoxX-like"/>
</dbReference>
<name>A1SU75_PSYIN</name>
<dbReference type="Pfam" id="PF00378">
    <property type="entry name" value="ECH_1"/>
    <property type="match status" value="1"/>
</dbReference>
<sequence length="286" mass="31503">MQEISYQADNKVGHIRFPIHNGAMDLSHCRQLLQTIEFAKEDDACKVIILWGGPDFFSNGIDLNAVHLQYNASILTYKNLKALNKIVHAVLTADTKLVISALQGSASAGGVMLAIAADLRYARQNIVLNPSYANLGLCGSEYWSVLLPAIIGVGFTQKLLYEASPISATDALRLGLIHQLIGGEPDAFQDNITAKAEYLASTNINARLAAKSVLNHHLLAQMETQVKLELEKMKDCCNHPEFELARAHFVEKNGHPQPLFLNAAAGNIRQNHQRDNKQPDDQDDNK</sequence>
<dbReference type="EMBL" id="CP000510">
    <property type="protein sequence ID" value="ABM03040.1"/>
    <property type="molecule type" value="Genomic_DNA"/>
</dbReference>
<dbReference type="InterPro" id="IPR029045">
    <property type="entry name" value="ClpP/crotonase-like_dom_sf"/>
</dbReference>
<dbReference type="Gene3D" id="3.90.226.10">
    <property type="entry name" value="2-enoyl-CoA Hydratase, Chain A, domain 1"/>
    <property type="match status" value="1"/>
</dbReference>
<keyword evidence="3" id="KW-1185">Reference proteome</keyword>
<dbReference type="Proteomes" id="UP000000639">
    <property type="component" value="Chromosome"/>
</dbReference>
<dbReference type="PANTHER" id="PTHR43388">
    <property type="entry name" value="HYDROGENASE MATURATION FACTOR HOXX"/>
    <property type="match status" value="1"/>
</dbReference>
<comment type="similarity">
    <text evidence="1">Belongs to the enoyl-CoA hydratase/isomerase family.</text>
</comment>